<gene>
    <name evidence="1" type="ORF">J2Z20_001536</name>
</gene>
<dbReference type="InterPro" id="IPR005186">
    <property type="entry name" value="FlaG"/>
</dbReference>
<keyword evidence="1" id="KW-0969">Cilium</keyword>
<keyword evidence="1" id="KW-0378">Hydrolase</keyword>
<dbReference type="SUPFAM" id="SSF160214">
    <property type="entry name" value="FlaG-like"/>
    <property type="match status" value="1"/>
</dbReference>
<evidence type="ECO:0000313" key="2">
    <source>
        <dbReference type="Proteomes" id="UP001519273"/>
    </source>
</evidence>
<dbReference type="Pfam" id="PF03646">
    <property type="entry name" value="FlaG"/>
    <property type="match status" value="1"/>
</dbReference>
<keyword evidence="1" id="KW-0282">Flagellum</keyword>
<keyword evidence="1" id="KW-0966">Cell projection</keyword>
<dbReference type="Gene3D" id="3.30.160.170">
    <property type="entry name" value="FlaG-like"/>
    <property type="match status" value="1"/>
</dbReference>
<dbReference type="EMBL" id="JAGGKP010000002">
    <property type="protein sequence ID" value="MBP1936655.1"/>
    <property type="molecule type" value="Genomic_DNA"/>
</dbReference>
<name>A0ABS4H3E4_9BACL</name>
<dbReference type="PANTHER" id="PTHR37166:SF1">
    <property type="entry name" value="PROTEIN FLAG"/>
    <property type="match status" value="1"/>
</dbReference>
<comment type="caution">
    <text evidence="1">The sequence shown here is derived from an EMBL/GenBank/DDBJ whole genome shotgun (WGS) entry which is preliminary data.</text>
</comment>
<protein>
    <submittedName>
        <fullName evidence="1">Flagellar protein FlaG</fullName>
    </submittedName>
</protein>
<dbReference type="RefSeq" id="WP_209847626.1">
    <property type="nucleotide sequence ID" value="NZ_CBCRVE010000003.1"/>
</dbReference>
<dbReference type="Proteomes" id="UP001519273">
    <property type="component" value="Unassembled WGS sequence"/>
</dbReference>
<reference evidence="1 2" key="1">
    <citation type="submission" date="2021-03" db="EMBL/GenBank/DDBJ databases">
        <title>Genomic Encyclopedia of Type Strains, Phase IV (KMG-IV): sequencing the most valuable type-strain genomes for metagenomic binning, comparative biology and taxonomic classification.</title>
        <authorList>
            <person name="Goeker M."/>
        </authorList>
    </citation>
    <scope>NUCLEOTIDE SEQUENCE [LARGE SCALE GENOMIC DNA]</scope>
    <source>
        <strain evidence="1 2">DSM 23491</strain>
    </source>
</reference>
<sequence length="117" mass="13229">MEIQNTVLINQIKPVDTNLPVIRAAGEYEVLKDKQKHEILSISENALVHAIEKANKAVQGTPHVFNYKVHEPTGELIVQVLDKDTNEVIHEIPSEKYLELVDKLQELTVGAIIDKKR</sequence>
<dbReference type="PANTHER" id="PTHR37166">
    <property type="entry name" value="PROTEIN FLAG"/>
    <property type="match status" value="1"/>
</dbReference>
<proteinExistence type="predicted"/>
<keyword evidence="2" id="KW-1185">Reference proteome</keyword>
<accession>A0ABS4H3E4</accession>
<evidence type="ECO:0000313" key="1">
    <source>
        <dbReference type="EMBL" id="MBP1936655.1"/>
    </source>
</evidence>
<dbReference type="InterPro" id="IPR035924">
    <property type="entry name" value="FlaG-like_sf"/>
</dbReference>
<dbReference type="GO" id="GO:0016787">
    <property type="term" value="F:hydrolase activity"/>
    <property type="evidence" value="ECO:0007669"/>
    <property type="project" value="UniProtKB-KW"/>
</dbReference>
<organism evidence="1 2">
    <name type="scientific">Paenibacillus sediminis</name>
    <dbReference type="NCBI Taxonomy" id="664909"/>
    <lineage>
        <taxon>Bacteria</taxon>
        <taxon>Bacillati</taxon>
        <taxon>Bacillota</taxon>
        <taxon>Bacilli</taxon>
        <taxon>Bacillales</taxon>
        <taxon>Paenibacillaceae</taxon>
        <taxon>Paenibacillus</taxon>
    </lineage>
</organism>